<evidence type="ECO:0000313" key="2">
    <source>
        <dbReference type="EMBL" id="TDH25919.1"/>
    </source>
</evidence>
<dbReference type="STRING" id="948102.BKG76_23485"/>
<dbReference type="Proteomes" id="UP000295165">
    <property type="component" value="Unassembled WGS sequence"/>
</dbReference>
<dbReference type="Proteomes" id="UP000179616">
    <property type="component" value="Unassembled WGS sequence"/>
</dbReference>
<dbReference type="OrthoDB" id="5736081at2"/>
<reference evidence="5 6" key="3">
    <citation type="journal article" date="2019" name="Sci. Rep.">
        <title>Extended insight into the Mycobacterium chelonae-abscessus complex through whole genome sequencing of Mycobacterium salmoniphilum outbreak and Mycobacterium salmoniphilum-like strains.</title>
        <authorList>
            <person name="Behra P.R.K."/>
            <person name="Das S."/>
            <person name="Pettersson B.M.F."/>
            <person name="Shirreff L."/>
            <person name="DuCote T."/>
            <person name="Jacobsson K.G."/>
            <person name="Ennis D.G."/>
            <person name="Kirsebom L.A."/>
        </authorList>
    </citation>
    <scope>NUCLEOTIDE SEQUENCE [LARGE SCALE GENOMIC DNA]</scope>
    <source>
        <strain evidence="3 5">CCUG 63697</strain>
        <strain evidence="2 6">DSM 45524</strain>
    </source>
</reference>
<dbReference type="SUPFAM" id="SSF52218">
    <property type="entry name" value="Flavoproteins"/>
    <property type="match status" value="1"/>
</dbReference>
<dbReference type="AlphaFoldDB" id="A0A1S1L4D5"/>
<evidence type="ECO:0000313" key="5">
    <source>
        <dbReference type="Proteomes" id="UP000295165"/>
    </source>
</evidence>
<dbReference type="EMBL" id="PECC01000028">
    <property type="protein sequence ID" value="TDZ49301.1"/>
    <property type="molecule type" value="Genomic_DNA"/>
</dbReference>
<evidence type="ECO:0000313" key="1">
    <source>
        <dbReference type="EMBL" id="OHU18160.1"/>
    </source>
</evidence>
<evidence type="ECO:0000313" key="6">
    <source>
        <dbReference type="Proteomes" id="UP000295627"/>
    </source>
</evidence>
<proteinExistence type="predicted"/>
<dbReference type="Proteomes" id="UP000295627">
    <property type="component" value="Unassembled WGS sequence"/>
</dbReference>
<dbReference type="EMBL" id="MLIK01000027">
    <property type="protein sequence ID" value="OHU18160.1"/>
    <property type="molecule type" value="Genomic_DNA"/>
</dbReference>
<evidence type="ECO:0000313" key="4">
    <source>
        <dbReference type="Proteomes" id="UP000179616"/>
    </source>
</evidence>
<organism evidence="1 4">
    <name type="scientific">Mycobacteroides franklinii</name>
    <dbReference type="NCBI Taxonomy" id="948102"/>
    <lineage>
        <taxon>Bacteria</taxon>
        <taxon>Bacillati</taxon>
        <taxon>Actinomycetota</taxon>
        <taxon>Actinomycetes</taxon>
        <taxon>Mycobacteriales</taxon>
        <taxon>Mycobacteriaceae</taxon>
        <taxon>Mycobacteroides</taxon>
    </lineage>
</organism>
<protein>
    <submittedName>
        <fullName evidence="1 2">Flavodoxin</fullName>
    </submittedName>
</protein>
<gene>
    <name evidence="3" type="primary">fldA_3</name>
    <name evidence="1" type="ORF">BKG76_23485</name>
    <name evidence="3" type="ORF">CCUG63697_03837</name>
    <name evidence="2" type="ORF">EJ571_01050</name>
</gene>
<keyword evidence="5" id="KW-1185">Reference proteome</keyword>
<dbReference type="InterPro" id="IPR029039">
    <property type="entry name" value="Flavoprotein-like_sf"/>
</dbReference>
<sequence length="150" mass="15792">MSRLLVVHHTPSPYMQEMFEAVVAGATDPQIEGVEVVRRAALTVSPAEMLEADGYLLGTPANLGYISGALKHAFDCSYYPLLDSSRGRPFGVWMHGNEGTEGAERGLAAITTGLGWVQGAEAVIVSGKPDKGDIEACWNLGATVAATLMG</sequence>
<comment type="caution">
    <text evidence="1">The sequence shown here is derived from an EMBL/GenBank/DDBJ whole genome shotgun (WGS) entry which is preliminary data.</text>
</comment>
<dbReference type="RefSeq" id="WP_070940155.1">
    <property type="nucleotide sequence ID" value="NZ_MAFQ01000007.1"/>
</dbReference>
<dbReference type="EMBL" id="RXLR01000005">
    <property type="protein sequence ID" value="TDH25919.1"/>
    <property type="molecule type" value="Genomic_DNA"/>
</dbReference>
<dbReference type="GeneID" id="57169787"/>
<name>A0A1S1L4D5_9MYCO</name>
<evidence type="ECO:0000313" key="3">
    <source>
        <dbReference type="EMBL" id="TDZ49301.1"/>
    </source>
</evidence>
<reference evidence="1 4" key="1">
    <citation type="submission" date="2016-10" db="EMBL/GenBank/DDBJ databases">
        <title>Evaluation of Human, Veterinary and Environmental Mycobacterium chelonae Isolates by Core Genome Phylogenomic Analysis, Targeted Gene Comparison, and Anti-microbial Susceptibility Patterns: A Tale of Mistaken Identities.</title>
        <authorList>
            <person name="Fogelson S.B."/>
            <person name="Camus A.C."/>
            <person name="Lorenz W."/>
            <person name="Vasireddy R."/>
            <person name="Vasireddy S."/>
            <person name="Smith T."/>
            <person name="Brown-Elliott B.A."/>
            <person name="Wallace R.J.Jr."/>
            <person name="Hasan N.A."/>
            <person name="Reischl U."/>
            <person name="Sanchez S."/>
        </authorList>
    </citation>
    <scope>NUCLEOTIDE SEQUENCE [LARGE SCALE GENOMIC DNA]</scope>
    <source>
        <strain evidence="1 4">1559</strain>
    </source>
</reference>
<reference evidence="2" key="2">
    <citation type="submission" date="2018-12" db="EMBL/GenBank/DDBJ databases">
        <authorList>
            <person name="Behra P.R.K."/>
            <person name="Das S."/>
            <person name="Pettersson B.M.F."/>
            <person name="Shirreff L."/>
            <person name="Ducote T."/>
            <person name="Jacobsson K.-G."/>
            <person name="Ennis D.G."/>
            <person name="Kirsebom L.A."/>
        </authorList>
    </citation>
    <scope>NUCLEOTIDE SEQUENCE</scope>
    <source>
        <strain evidence="2">DSM 45524</strain>
    </source>
</reference>
<accession>A0A1S1L4D5</accession>
<dbReference type="Gene3D" id="3.40.50.360">
    <property type="match status" value="1"/>
</dbReference>